<name>A0A1H9WCK0_9RHOB</name>
<accession>A0A1H9WCK0</accession>
<protein>
    <submittedName>
        <fullName evidence="2">Phasin protein</fullName>
    </submittedName>
</protein>
<organism evidence="2 3">
    <name type="scientific">Tranquillimonas rosea</name>
    <dbReference type="NCBI Taxonomy" id="641238"/>
    <lineage>
        <taxon>Bacteria</taxon>
        <taxon>Pseudomonadati</taxon>
        <taxon>Pseudomonadota</taxon>
        <taxon>Alphaproteobacteria</taxon>
        <taxon>Rhodobacterales</taxon>
        <taxon>Roseobacteraceae</taxon>
        <taxon>Tranquillimonas</taxon>
    </lineage>
</organism>
<feature type="region of interest" description="Disordered" evidence="1">
    <location>
        <begin position="128"/>
        <end position="154"/>
    </location>
</feature>
<sequence>MATKTQDYSKMMNDMMGMFPVDLSAMQDSFKSYAAFGEKMSKVALEAADKSTEISSKYTKDTLSKLGDVTTVKEDPQAYSKAVTDFASAQAEMGAETMAAYAEVAKKVQMETVELMLAAGKDMSEDATSAMKKASADVTSMTKKATSTAAANSK</sequence>
<dbReference type="Proteomes" id="UP000198885">
    <property type="component" value="Unassembled WGS sequence"/>
</dbReference>
<dbReference type="AlphaFoldDB" id="A0A1H9WCK0"/>
<dbReference type="STRING" id="641238.SAMN04490244_11073"/>
<dbReference type="OrthoDB" id="7868047at2"/>
<reference evidence="2 3" key="1">
    <citation type="submission" date="2016-10" db="EMBL/GenBank/DDBJ databases">
        <authorList>
            <person name="de Groot N.N."/>
        </authorList>
    </citation>
    <scope>NUCLEOTIDE SEQUENCE [LARGE SCALE GENOMIC DNA]</scope>
    <source>
        <strain evidence="2 3">DSM 23042</strain>
    </source>
</reference>
<feature type="compositionally biased region" description="Low complexity" evidence="1">
    <location>
        <begin position="139"/>
        <end position="154"/>
    </location>
</feature>
<evidence type="ECO:0000256" key="1">
    <source>
        <dbReference type="SAM" id="MobiDB-lite"/>
    </source>
</evidence>
<dbReference type="RefSeq" id="WP_092695386.1">
    <property type="nucleotide sequence ID" value="NZ_CBDDGO010000004.1"/>
</dbReference>
<gene>
    <name evidence="2" type="ORF">SAMN04490244_11073</name>
</gene>
<keyword evidence="3" id="KW-1185">Reference proteome</keyword>
<evidence type="ECO:0000313" key="3">
    <source>
        <dbReference type="Proteomes" id="UP000198885"/>
    </source>
</evidence>
<proteinExistence type="predicted"/>
<evidence type="ECO:0000313" key="2">
    <source>
        <dbReference type="EMBL" id="SES31672.1"/>
    </source>
</evidence>
<dbReference type="EMBL" id="FOGU01000010">
    <property type="protein sequence ID" value="SES31672.1"/>
    <property type="molecule type" value="Genomic_DNA"/>
</dbReference>